<dbReference type="GO" id="GO:0006741">
    <property type="term" value="P:NADP+ biosynthetic process"/>
    <property type="evidence" value="ECO:0007669"/>
    <property type="project" value="InterPro"/>
</dbReference>
<name>A0A0D8IEA3_9CLOT</name>
<dbReference type="KEGG" id="cace:CACET_c04990"/>
<dbReference type="SUPFAM" id="SSF111331">
    <property type="entry name" value="NAD kinase/diacylglycerol kinase-like"/>
    <property type="match status" value="1"/>
</dbReference>
<dbReference type="InterPro" id="IPR002504">
    <property type="entry name" value="NADK"/>
</dbReference>
<protein>
    <submittedName>
        <fullName evidence="1">Pyruvate/acetoin catabolism protein X</fullName>
    </submittedName>
</protein>
<dbReference type="RefSeq" id="WP_044823125.1">
    <property type="nucleotide sequence ID" value="NZ_CP009687.1"/>
</dbReference>
<evidence type="ECO:0000313" key="1">
    <source>
        <dbReference type="EMBL" id="AKL94009.1"/>
    </source>
</evidence>
<dbReference type="EMBL" id="CP009687">
    <property type="protein sequence ID" value="AKL94009.1"/>
    <property type="molecule type" value="Genomic_DNA"/>
</dbReference>
<dbReference type="PIRSF" id="PIRSF018567">
    <property type="entry name" value="AcoX"/>
    <property type="match status" value="1"/>
</dbReference>
<dbReference type="AlphaFoldDB" id="A0A0D8IEA3"/>
<dbReference type="GO" id="GO:0051287">
    <property type="term" value="F:NAD binding"/>
    <property type="evidence" value="ECO:0007669"/>
    <property type="project" value="UniProtKB-ARBA"/>
</dbReference>
<organism evidence="1 2">
    <name type="scientific">Clostridium aceticum</name>
    <dbReference type="NCBI Taxonomy" id="84022"/>
    <lineage>
        <taxon>Bacteria</taxon>
        <taxon>Bacillati</taxon>
        <taxon>Bacillota</taxon>
        <taxon>Clostridia</taxon>
        <taxon>Eubacteriales</taxon>
        <taxon>Clostridiaceae</taxon>
        <taxon>Clostridium</taxon>
    </lineage>
</organism>
<dbReference type="GO" id="GO:0005524">
    <property type="term" value="F:ATP binding"/>
    <property type="evidence" value="ECO:0007669"/>
    <property type="project" value="UniProtKB-ARBA"/>
</dbReference>
<dbReference type="OrthoDB" id="4292700at2"/>
<dbReference type="GO" id="GO:0003951">
    <property type="term" value="F:NAD+ kinase activity"/>
    <property type="evidence" value="ECO:0007669"/>
    <property type="project" value="InterPro"/>
</dbReference>
<sequence length="331" mass="36162">MSSIGIIANPVSGKDIRRLVSHATVVDNHEKVNIVERILLGAQQCGVKNIYIMPDSFNIGYKAIDNLSYSRELTSSVEVLCMKLSANATDTTCAAKMMEDMKIGCLIVLGGDGTNRAAAKVIKDTPLISISTGTNNVYPEMIEGTVAGIAAAVAASGKYAKDSICKRDKKIEIYKNQELIDIALVDAVLSKSLFVGSKAIWDMEDMIEIIVSKAHPASIGFSSIVGCKKIIRDEDDFGASVNLTEDRYNILAPMAAGLVKKVCMGEPKILKLNRVYVYETKCNGMIAVDGEREIPFRENEKITFKITRNGPLRVNIKKALEDAQKDGFFLR</sequence>
<dbReference type="STRING" id="84022.CACET_c04990"/>
<accession>A0A0D8IEA3</accession>
<reference evidence="1 2" key="1">
    <citation type="submission" date="2014-10" db="EMBL/GenBank/DDBJ databases">
        <title>Genome sequence of Clostridium aceticum DSM 1496.</title>
        <authorList>
            <person name="Poehlein A."/>
            <person name="Schiel-Bengelsdorf B."/>
            <person name="Gottschalk G."/>
            <person name="Duerre P."/>
            <person name="Daniel R."/>
        </authorList>
    </citation>
    <scope>NUCLEOTIDE SEQUENCE [LARGE SCALE GENOMIC DNA]</scope>
    <source>
        <strain evidence="1 2">DSM 1496</strain>
    </source>
</reference>
<evidence type="ECO:0000313" key="2">
    <source>
        <dbReference type="Proteomes" id="UP000035704"/>
    </source>
</evidence>
<dbReference type="InterPro" id="IPR011391">
    <property type="entry name" value="AcoX_kinase"/>
</dbReference>
<proteinExistence type="predicted"/>
<gene>
    <name evidence="1" type="primary">pdhXX</name>
    <name evidence="1" type="ORF">CACET_c04990</name>
</gene>
<dbReference type="PANTHER" id="PTHR40697">
    <property type="entry name" value="ACETOIN CATABOLISM PROTEIN X"/>
    <property type="match status" value="1"/>
</dbReference>
<dbReference type="PATRIC" id="fig|84022.5.peg.1594"/>
<dbReference type="Proteomes" id="UP000035704">
    <property type="component" value="Chromosome"/>
</dbReference>
<dbReference type="Pfam" id="PF01513">
    <property type="entry name" value="NAD_kinase"/>
    <property type="match status" value="1"/>
</dbReference>
<dbReference type="InterPro" id="IPR016064">
    <property type="entry name" value="NAD/diacylglycerol_kinase_sf"/>
</dbReference>
<dbReference type="PANTHER" id="PTHR40697:SF3">
    <property type="entry name" value="ACETOIN CATABOLISM PROTEIN X"/>
    <property type="match status" value="1"/>
</dbReference>
<dbReference type="InterPro" id="IPR039065">
    <property type="entry name" value="AcoX-like"/>
</dbReference>
<keyword evidence="1" id="KW-0670">Pyruvate</keyword>
<keyword evidence="2" id="KW-1185">Reference proteome</keyword>